<evidence type="ECO:0000256" key="3">
    <source>
        <dbReference type="ARBA" id="ARBA00023002"/>
    </source>
</evidence>
<dbReference type="GO" id="GO:0016020">
    <property type="term" value="C:membrane"/>
    <property type="evidence" value="ECO:0007669"/>
    <property type="project" value="InterPro"/>
</dbReference>
<feature type="transmembrane region" description="Helical" evidence="4">
    <location>
        <begin position="53"/>
        <end position="71"/>
    </location>
</feature>
<feature type="transmembrane region" description="Helical" evidence="4">
    <location>
        <begin position="120"/>
        <end position="140"/>
    </location>
</feature>
<accession>A0A5C4JQK8</accession>
<protein>
    <submittedName>
        <fullName evidence="6">Glucose/quinate/shikimate family membrane-bound PQQ-dependent dehydrogenase</fullName>
    </submittedName>
</protein>
<dbReference type="InterPro" id="IPR018391">
    <property type="entry name" value="PQQ_b-propeller_rpt"/>
</dbReference>
<comment type="caution">
    <text evidence="6">The sequence shown here is derived from an EMBL/GenBank/DDBJ whole genome shotgun (WGS) entry which is preliminary data.</text>
</comment>
<gene>
    <name evidence="6" type="ORF">FF124_12375</name>
</gene>
<reference evidence="6 7" key="2">
    <citation type="submission" date="2019-06" db="EMBL/GenBank/DDBJ databases">
        <title>Martelella lutilitoris sp. nov., isolated from a tidal mudflat.</title>
        <authorList>
            <person name="Kim Y.-J."/>
        </authorList>
    </citation>
    <scope>NUCLEOTIDE SEQUENCE [LARGE SCALE GENOMIC DNA]</scope>
    <source>
        <strain evidence="6 7">GH2-6</strain>
    </source>
</reference>
<evidence type="ECO:0000259" key="5">
    <source>
        <dbReference type="Pfam" id="PF01011"/>
    </source>
</evidence>
<dbReference type="EMBL" id="VCLB01000006">
    <property type="protein sequence ID" value="TNB47755.1"/>
    <property type="molecule type" value="Genomic_DNA"/>
</dbReference>
<keyword evidence="7" id="KW-1185">Reference proteome</keyword>
<keyword evidence="4" id="KW-1133">Transmembrane helix</keyword>
<evidence type="ECO:0000256" key="1">
    <source>
        <dbReference type="ARBA" id="ARBA00001931"/>
    </source>
</evidence>
<keyword evidence="4" id="KW-0472">Membrane</keyword>
<dbReference type="Pfam" id="PF01011">
    <property type="entry name" value="PQQ"/>
    <property type="match status" value="1"/>
</dbReference>
<evidence type="ECO:0000256" key="2">
    <source>
        <dbReference type="ARBA" id="ARBA00008156"/>
    </source>
</evidence>
<dbReference type="PANTHER" id="PTHR32303">
    <property type="entry name" value="QUINOPROTEIN ALCOHOL DEHYDROGENASE (CYTOCHROME C)"/>
    <property type="match status" value="1"/>
</dbReference>
<dbReference type="SMART" id="SM00564">
    <property type="entry name" value="PQQ"/>
    <property type="match status" value="5"/>
</dbReference>
<proteinExistence type="inferred from homology"/>
<dbReference type="GO" id="GO:0008876">
    <property type="term" value="F:quinoprotein glucose dehydrogenase activity"/>
    <property type="evidence" value="ECO:0007669"/>
    <property type="project" value="TreeGrafter"/>
</dbReference>
<feature type="domain" description="Pyrrolo-quinoline quinone repeat" evidence="5">
    <location>
        <begin position="169"/>
        <end position="751"/>
    </location>
</feature>
<dbReference type="InterPro" id="IPR011047">
    <property type="entry name" value="Quinoprotein_ADH-like_sf"/>
</dbReference>
<organism evidence="6 7">
    <name type="scientific">Martelella lutilitoris</name>
    <dbReference type="NCBI Taxonomy" id="2583532"/>
    <lineage>
        <taxon>Bacteria</taxon>
        <taxon>Pseudomonadati</taxon>
        <taxon>Pseudomonadota</taxon>
        <taxon>Alphaproteobacteria</taxon>
        <taxon>Hyphomicrobiales</taxon>
        <taxon>Aurantimonadaceae</taxon>
        <taxon>Martelella</taxon>
    </lineage>
</organism>
<name>A0A5C4JQK8_9HYPH</name>
<evidence type="ECO:0000313" key="7">
    <source>
        <dbReference type="Proteomes" id="UP000307874"/>
    </source>
</evidence>
<dbReference type="AlphaFoldDB" id="A0A5C4JQK8"/>
<keyword evidence="3" id="KW-0560">Oxidoreductase</keyword>
<dbReference type="InterPro" id="IPR002372">
    <property type="entry name" value="PQQ_rpt_dom"/>
</dbReference>
<sequence>MMIVLTTLIFAAIGLFLGGGGIWLIVLGGSWFYLIAGVAFLATAFFIFMRNPLAYWVYGATILVTLAWALLEVGFDWWQLGARGGLVVLLGLWMFLPWVRRPILRDDYGFPKERSAARAGAWPLAGAVALSIIVAAVSLFSDPHAIRGELPGVRNAEASVTERIPADEWHAYGRTEKGQRYSPLDQITPENVGALELAWQIQTGDMKGPNDVVETTYENTPLMVGDTLYVCTPHSWAMAFDAKTGEQKWKFDPQVPVDGNRQHQTCRGVTYYADPDIAEGERCKTRVYLPTSDARLIALNAEDGTVCEDFADNGTLHLETNMPYKTQGYYYSTSAPLAIAGKIIVGGAVNDNYSTQSPSGVIRAYDIDTGELVWNFDTGNPEQTEPIGPDETYTKNSPNSWTVMSGDSDLGLVYVPFGNRVPDQIGLNRSPSEEKYSSSVTALDVETGEPAWVFQGVHHDLWDMDAPAQPPLLDLTIDGESVPALVMPTKQGEVFVLNRETGEPILPVTEVAAPQEGGLEGENLSPTQPVSALSFNPPKLTGKDMWGASLLDQLACRIKLKQYNYEGRYTPPSTNGTIVYPGNFGTLNWGSVAVDPERQVMFAMPVYMAYTSTLVPKTEPGAPTHGINSNNGAPYAVSFSTLLGPLGVPCQAPPWGYVAGADLTTGEIVWKHKNGTIQDMNPLGLKIKMGVPGIGGPIITKGGVAFLGAAMDNYLRGYDLTTGEQLWEARLPAGGQATPMTYETSDGTQYVLIVAGGHGSVGTETGDYILAYKLPDG</sequence>
<dbReference type="Gene3D" id="2.140.10.10">
    <property type="entry name" value="Quinoprotein alcohol dehydrogenase-like superfamily"/>
    <property type="match status" value="1"/>
</dbReference>
<dbReference type="InterPro" id="IPR017511">
    <property type="entry name" value="PQQ_mDH"/>
</dbReference>
<dbReference type="RefSeq" id="WP_138748915.1">
    <property type="nucleotide sequence ID" value="NZ_VCLB01000006.1"/>
</dbReference>
<feature type="transmembrane region" description="Helical" evidence="4">
    <location>
        <begin position="31"/>
        <end position="48"/>
    </location>
</feature>
<dbReference type="Proteomes" id="UP000307874">
    <property type="component" value="Unassembled WGS sequence"/>
</dbReference>
<evidence type="ECO:0000313" key="6">
    <source>
        <dbReference type="EMBL" id="TNB47755.1"/>
    </source>
</evidence>
<dbReference type="SUPFAM" id="SSF50998">
    <property type="entry name" value="Quinoprotein alcohol dehydrogenase-like"/>
    <property type="match status" value="1"/>
</dbReference>
<feature type="transmembrane region" description="Helical" evidence="4">
    <location>
        <begin position="77"/>
        <end position="99"/>
    </location>
</feature>
<comment type="cofactor">
    <cofactor evidence="1">
        <name>pyrroloquinoline quinone</name>
        <dbReference type="ChEBI" id="CHEBI:58442"/>
    </cofactor>
</comment>
<reference evidence="6 7" key="1">
    <citation type="submission" date="2019-05" db="EMBL/GenBank/DDBJ databases">
        <authorList>
            <person name="Lee S.D."/>
        </authorList>
    </citation>
    <scope>NUCLEOTIDE SEQUENCE [LARGE SCALE GENOMIC DNA]</scope>
    <source>
        <strain evidence="6 7">GH2-6</strain>
    </source>
</reference>
<keyword evidence="4" id="KW-0812">Transmembrane</keyword>
<dbReference type="OrthoDB" id="9794322at2"/>
<evidence type="ECO:0000256" key="4">
    <source>
        <dbReference type="SAM" id="Phobius"/>
    </source>
</evidence>
<comment type="similarity">
    <text evidence="2">Belongs to the bacterial PQQ dehydrogenase family.</text>
</comment>
<dbReference type="NCBIfam" id="TIGR03074">
    <property type="entry name" value="PQQ_membr_DH"/>
    <property type="match status" value="1"/>
</dbReference>
<dbReference type="GO" id="GO:0048038">
    <property type="term" value="F:quinone binding"/>
    <property type="evidence" value="ECO:0007669"/>
    <property type="project" value="InterPro"/>
</dbReference>
<dbReference type="PANTHER" id="PTHR32303:SF4">
    <property type="entry name" value="QUINOPROTEIN GLUCOSE DEHYDROGENASE"/>
    <property type="match status" value="1"/>
</dbReference>
<dbReference type="CDD" id="cd10280">
    <property type="entry name" value="PQQ_mGDH"/>
    <property type="match status" value="1"/>
</dbReference>